<dbReference type="Proteomes" id="UP000276133">
    <property type="component" value="Unassembled WGS sequence"/>
</dbReference>
<evidence type="ECO:0000313" key="1">
    <source>
        <dbReference type="EMBL" id="RNA01742.1"/>
    </source>
</evidence>
<feature type="non-terminal residue" evidence="1">
    <location>
        <position position="1"/>
    </location>
</feature>
<sequence>FPEQNFISIYPTLSPAISKTYENIFIDLNDSLSQQILSQNVTLNNTVHIKSTIIIPAYISVTICPGTKLYFSTNSQIIVLGHFFYNSSQSILKSVMIARASHFIAEDIMLINSHFYLIDNMVLNKVSLDRVSLNDTVFLNKPLLTLINNSMVNVEIFNFSTFETKNWQKSLLEINFLNGNANVSAEWKNNQFQEYEFKSIDQSLMLNMTFTGNNFNKSTFKLSKFNQILFDQDKIFNCSFNLEVKSVLFYNNLIQHSTSAITSTLVSWSPKFHFFNNTVANISSYCFITLKNSLNILNPNLEIKIKFNKFLDPMAKYVIKALLHRSGIQGNMSTVDARYSFWNEDKPLQVRRRVYDYFYSRGLMDLPTYPFYTDVNMTNLHQEQSQFMHGRHIGGELVHDLELGADNFTVVRDIIIHANACLTLGAGAVLHFEDTYKVMVNGALVINGTQDKRVTFNFFADFFILEFGLIIFNDDKSNLDSQVDYLNFNLDCSFIKAVILVKSNRIDLVKNVNLKSSKKIPLFADLRSGQNFFTMVNLSIQSVDCTASWNNTLGNLYIRNVNSTAFFDVQCSNLFVYDSHFYDLKIDSRSNNTPNGLHMHHSFLTASSYQTFDLFSTNVSFHHNTLTNVLFSIRGHSSTNFSFESNKIFIHSANDAKLIYFDPLPFKNTFYKLDVIDNHFYINNSRLFLIKSWQDISIKNLEMKINISNNQIECWHVDTMPNITIEYQGIWPFKFDFTMVNNVFSNEPKIKYVSPFIVLNQIDRIKISENVFDMDFSSVKNFSICPFNIKSSNSRVHLISNCTHNYFGLDQNLLLNTCVEPTSSLFVRFHPIYSQANKTTLFNHNRINHMMIKETFQKYPLLPTIHLYSKQRRVFIREQILYSYPKSYSLDESYLGCYLYSYSFGEY</sequence>
<dbReference type="OrthoDB" id="5985067at2759"/>
<name>A0A3M7PRI1_BRAPC</name>
<reference evidence="1 2" key="1">
    <citation type="journal article" date="2018" name="Sci. Rep.">
        <title>Genomic signatures of local adaptation to the degree of environmental predictability in rotifers.</title>
        <authorList>
            <person name="Franch-Gras L."/>
            <person name="Hahn C."/>
            <person name="Garcia-Roger E.M."/>
            <person name="Carmona M.J."/>
            <person name="Serra M."/>
            <person name="Gomez A."/>
        </authorList>
    </citation>
    <scope>NUCLEOTIDE SEQUENCE [LARGE SCALE GENOMIC DNA]</scope>
    <source>
        <strain evidence="1">HYR1</strain>
    </source>
</reference>
<organism evidence="1 2">
    <name type="scientific">Brachionus plicatilis</name>
    <name type="common">Marine rotifer</name>
    <name type="synonym">Brachionus muelleri</name>
    <dbReference type="NCBI Taxonomy" id="10195"/>
    <lineage>
        <taxon>Eukaryota</taxon>
        <taxon>Metazoa</taxon>
        <taxon>Spiralia</taxon>
        <taxon>Gnathifera</taxon>
        <taxon>Rotifera</taxon>
        <taxon>Eurotatoria</taxon>
        <taxon>Monogononta</taxon>
        <taxon>Pseudotrocha</taxon>
        <taxon>Ploima</taxon>
        <taxon>Brachionidae</taxon>
        <taxon>Brachionus</taxon>
    </lineage>
</organism>
<comment type="caution">
    <text evidence="1">The sequence shown here is derived from an EMBL/GenBank/DDBJ whole genome shotgun (WGS) entry which is preliminary data.</text>
</comment>
<keyword evidence="2" id="KW-1185">Reference proteome</keyword>
<gene>
    <name evidence="1" type="ORF">BpHYR1_010213</name>
</gene>
<accession>A0A3M7PRI1</accession>
<protein>
    <submittedName>
        <fullName evidence="1">Uncharacterized protein</fullName>
    </submittedName>
</protein>
<dbReference type="EMBL" id="REGN01009189">
    <property type="protein sequence ID" value="RNA01742.1"/>
    <property type="molecule type" value="Genomic_DNA"/>
</dbReference>
<evidence type="ECO:0000313" key="2">
    <source>
        <dbReference type="Proteomes" id="UP000276133"/>
    </source>
</evidence>
<proteinExistence type="predicted"/>
<dbReference type="AlphaFoldDB" id="A0A3M7PRI1"/>